<organism evidence="1">
    <name type="scientific">marine sediment metagenome</name>
    <dbReference type="NCBI Taxonomy" id="412755"/>
    <lineage>
        <taxon>unclassified sequences</taxon>
        <taxon>metagenomes</taxon>
        <taxon>ecological metagenomes</taxon>
    </lineage>
</organism>
<protein>
    <recommendedName>
        <fullName evidence="2">Major capsid protein</fullName>
    </recommendedName>
</protein>
<dbReference type="Gene3D" id="3.30.2400.30">
    <property type="match status" value="1"/>
</dbReference>
<accession>A0A0F9QJ72</accession>
<dbReference type="AlphaFoldDB" id="A0A0F9QJ72"/>
<evidence type="ECO:0008006" key="2">
    <source>
        <dbReference type="Google" id="ProtNLM"/>
    </source>
</evidence>
<dbReference type="EMBL" id="LAZR01001574">
    <property type="protein sequence ID" value="KKN42539.1"/>
    <property type="molecule type" value="Genomic_DNA"/>
</dbReference>
<proteinExistence type="predicted"/>
<reference evidence="1" key="1">
    <citation type="journal article" date="2015" name="Nature">
        <title>Complex archaea that bridge the gap between prokaryotes and eukaryotes.</title>
        <authorList>
            <person name="Spang A."/>
            <person name="Saw J.H."/>
            <person name="Jorgensen S.L."/>
            <person name="Zaremba-Niedzwiedzka K."/>
            <person name="Martijn J."/>
            <person name="Lind A.E."/>
            <person name="van Eijk R."/>
            <person name="Schleper C."/>
            <person name="Guy L."/>
            <person name="Ettema T.J."/>
        </authorList>
    </citation>
    <scope>NUCLEOTIDE SEQUENCE</scope>
</reference>
<sequence>MADDKPMYFSDNFPTHWIDASYALNAREIESLDRHVYGVVRNLAIAQKYFPTIQIEKGARHREIQIAVELSEPIFTDDFLKEQLDEARKTVVDYWLAPMHKDFHVSMIDLDASRNIAGKYTDITIDTLNIREATKTIADYKERVLWRGYDILNRARTGAHRQGIIDTRVYGLISPPADAGSIGTFSAAGDNSGINSSGDGPLSIGAAMADLIPDIAYGPYVFIMTPDVYSTLAQNFNSTTHWSDIERMQGMIDLKGGKILEAMDVTHYLIKAAAQADNGSMLAFQRKTPDGEPTAVILESYPVTHYPTQQSALGIKGKVLWNGAGANMRPTFFSLETAVDLIA</sequence>
<evidence type="ECO:0000313" key="1">
    <source>
        <dbReference type="EMBL" id="KKN42539.1"/>
    </source>
</evidence>
<comment type="caution">
    <text evidence="1">The sequence shown here is derived from an EMBL/GenBank/DDBJ whole genome shotgun (WGS) entry which is preliminary data.</text>
</comment>
<name>A0A0F9QJ72_9ZZZZ</name>
<gene>
    <name evidence="1" type="ORF">LCGC14_0712250</name>
</gene>